<sequence>MSGDVLYVWRANIANETHTLATRYNTTSGNWLTNHQTRYMRQDNVKVRCVAANKDVLFVTETSIQTRKTVLRNGRTRLLLSSSVLSCSSMVYVSKARRSIQEETDDVCSDSTCSHICVLTPVTHPRAVNYACLCPQASFLTLGTTATTCSEPKKFAIIADMNTIKMISLDEGAQDQGVYTLIYGPSNSYYVGLCLDRSADRLYYSDITSNVIFTAELRTRNSSVFHRSNVSISSLALGGQRLYWTCYDARTLKGSILTQSTGGTSDRTRVVVTNLYQPRAIAVDVDSDGRGYIYWVEYGQGASGVPPRVCSMTTPSGPVTVLKHPGRSSWPNGLAVIGFWLYFADGYTKSIERMDRTGEW</sequence>
<dbReference type="Gene3D" id="2.10.25.10">
    <property type="entry name" value="Laminin"/>
    <property type="match status" value="1"/>
</dbReference>
<protein>
    <submittedName>
        <fullName evidence="1">Uncharacterized protein</fullName>
    </submittedName>
</protein>
<dbReference type="GO" id="GO:0005886">
    <property type="term" value="C:plasma membrane"/>
    <property type="evidence" value="ECO:0007669"/>
    <property type="project" value="TreeGrafter"/>
</dbReference>
<name>A0AAD9JVR0_RIDPI</name>
<dbReference type="AlphaFoldDB" id="A0AAD9JVR0"/>
<dbReference type="PANTHER" id="PTHR46513:SF13">
    <property type="entry name" value="EGF-LIKE DOMAIN-CONTAINING PROTEIN"/>
    <property type="match status" value="1"/>
</dbReference>
<dbReference type="GO" id="GO:0060070">
    <property type="term" value="P:canonical Wnt signaling pathway"/>
    <property type="evidence" value="ECO:0007669"/>
    <property type="project" value="TreeGrafter"/>
</dbReference>
<dbReference type="SUPFAM" id="SSF63825">
    <property type="entry name" value="YWTD domain"/>
    <property type="match status" value="1"/>
</dbReference>
<evidence type="ECO:0000313" key="2">
    <source>
        <dbReference type="Proteomes" id="UP001209878"/>
    </source>
</evidence>
<dbReference type="GO" id="GO:0017147">
    <property type="term" value="F:Wnt-protein binding"/>
    <property type="evidence" value="ECO:0007669"/>
    <property type="project" value="TreeGrafter"/>
</dbReference>
<comment type="caution">
    <text evidence="1">The sequence shown here is derived from an EMBL/GenBank/DDBJ whole genome shotgun (WGS) entry which is preliminary data.</text>
</comment>
<gene>
    <name evidence="1" type="ORF">NP493_1656g00026</name>
</gene>
<dbReference type="Gene3D" id="2.120.10.30">
    <property type="entry name" value="TolB, C-terminal domain"/>
    <property type="match status" value="1"/>
</dbReference>
<organism evidence="1 2">
    <name type="scientific">Ridgeia piscesae</name>
    <name type="common">Tubeworm</name>
    <dbReference type="NCBI Taxonomy" id="27915"/>
    <lineage>
        <taxon>Eukaryota</taxon>
        <taxon>Metazoa</taxon>
        <taxon>Spiralia</taxon>
        <taxon>Lophotrochozoa</taxon>
        <taxon>Annelida</taxon>
        <taxon>Polychaeta</taxon>
        <taxon>Sedentaria</taxon>
        <taxon>Canalipalpata</taxon>
        <taxon>Sabellida</taxon>
        <taxon>Siboglinidae</taxon>
        <taxon>Ridgeia</taxon>
    </lineage>
</organism>
<dbReference type="InterPro" id="IPR050778">
    <property type="entry name" value="Cueball_EGF_LRP_Nidogen"/>
</dbReference>
<evidence type="ECO:0000313" key="1">
    <source>
        <dbReference type="EMBL" id="KAK2160324.1"/>
    </source>
</evidence>
<dbReference type="GO" id="GO:0042813">
    <property type="term" value="F:Wnt receptor activity"/>
    <property type="evidence" value="ECO:0007669"/>
    <property type="project" value="TreeGrafter"/>
</dbReference>
<dbReference type="InterPro" id="IPR000033">
    <property type="entry name" value="LDLR_classB_rpt"/>
</dbReference>
<dbReference type="EMBL" id="JAODUO010001655">
    <property type="protein sequence ID" value="KAK2160324.1"/>
    <property type="molecule type" value="Genomic_DNA"/>
</dbReference>
<keyword evidence="2" id="KW-1185">Reference proteome</keyword>
<accession>A0AAD9JVR0</accession>
<reference evidence="1" key="1">
    <citation type="journal article" date="2023" name="Mol. Biol. Evol.">
        <title>Third-Generation Sequencing Reveals the Adaptive Role of the Epigenome in Three Deep-Sea Polychaetes.</title>
        <authorList>
            <person name="Perez M."/>
            <person name="Aroh O."/>
            <person name="Sun Y."/>
            <person name="Lan Y."/>
            <person name="Juniper S.K."/>
            <person name="Young C.R."/>
            <person name="Angers B."/>
            <person name="Qian P.Y."/>
        </authorList>
    </citation>
    <scope>NUCLEOTIDE SEQUENCE</scope>
    <source>
        <strain evidence="1">R07B-5</strain>
    </source>
</reference>
<dbReference type="PANTHER" id="PTHR46513">
    <property type="entry name" value="VITELLOGENIN RECEPTOR-LIKE PROTEIN-RELATED-RELATED"/>
    <property type="match status" value="1"/>
</dbReference>
<dbReference type="SMART" id="SM00135">
    <property type="entry name" value="LY"/>
    <property type="match status" value="3"/>
</dbReference>
<proteinExistence type="predicted"/>
<dbReference type="Proteomes" id="UP001209878">
    <property type="component" value="Unassembled WGS sequence"/>
</dbReference>
<dbReference type="InterPro" id="IPR011042">
    <property type="entry name" value="6-blade_b-propeller_TolB-like"/>
</dbReference>